<name>A0A0C3P1N8_PISTI</name>
<evidence type="ECO:0000256" key="2">
    <source>
        <dbReference type="ARBA" id="ARBA00022490"/>
    </source>
</evidence>
<keyword evidence="5" id="KW-1185">Reference proteome</keyword>
<accession>A0A0C3P1N8</accession>
<comment type="subcellular location">
    <subcellularLocation>
        <location evidence="1">Cytoplasm</location>
    </subcellularLocation>
</comment>
<dbReference type="InterPro" id="IPR005398">
    <property type="entry name" value="Tubby_N"/>
</dbReference>
<feature type="compositionally biased region" description="Low complexity" evidence="3">
    <location>
        <begin position="128"/>
        <end position="138"/>
    </location>
</feature>
<dbReference type="OrthoDB" id="2700300at2759"/>
<dbReference type="Proteomes" id="UP000054217">
    <property type="component" value="Unassembled WGS sequence"/>
</dbReference>
<evidence type="ECO:0000313" key="4">
    <source>
        <dbReference type="EMBL" id="KIO01411.1"/>
    </source>
</evidence>
<gene>
    <name evidence="4" type="ORF">M404DRAFT_28717</name>
</gene>
<evidence type="ECO:0000256" key="3">
    <source>
        <dbReference type="SAM" id="MobiDB-lite"/>
    </source>
</evidence>
<dbReference type="InParanoid" id="A0A0C3P1N8"/>
<dbReference type="AlphaFoldDB" id="A0A0C3P1N8"/>
<sequence>MQHNALTNPQAGIYLWWKYVDENKISIPKVHDANLCDMTEESVIQQNEVIPAAIAIADLQQPEGQHRFNVDDLFEDYQEWVEERTWLEAERLAKAPSMHTWGQAARGEGQERAPEDTEGHPSRGAACSTGEGSGSVSKGKGKQKATSKEDELADDVDDDKGDGEPGPSTKGPRAAGDNEPCETCAQANLTCVREPEVSCKRCRKAKHKCSHSRGVGRKNSSTVGEAGPSHKQVKSFMTLKPAPAESVTEPAKKLTLKIPARKQQPDPTPTRLPSPDPAPSVHNHLPTPHLFFCGATPMPRPSFKPSPVPVDDPQVSLPIDELQGKIKPFFATATSLLDKPRDVKVMAQSDTPLAVEILEVRAEDKEFKLEQVYQLLEMLARQVTHQIETVQARWEELRRLKDDLWDL</sequence>
<dbReference type="HOGENOM" id="CLU_035057_2_0_1"/>
<dbReference type="EMBL" id="KN831988">
    <property type="protein sequence ID" value="KIO01411.1"/>
    <property type="molecule type" value="Genomic_DNA"/>
</dbReference>
<feature type="compositionally biased region" description="Acidic residues" evidence="3">
    <location>
        <begin position="151"/>
        <end position="161"/>
    </location>
</feature>
<feature type="region of interest" description="Disordered" evidence="3">
    <location>
        <begin position="210"/>
        <end position="278"/>
    </location>
</feature>
<keyword evidence="2" id="KW-0963">Cytoplasm</keyword>
<reference evidence="5" key="2">
    <citation type="submission" date="2015-01" db="EMBL/GenBank/DDBJ databases">
        <title>Evolutionary Origins and Diversification of the Mycorrhizal Mutualists.</title>
        <authorList>
            <consortium name="DOE Joint Genome Institute"/>
            <consortium name="Mycorrhizal Genomics Consortium"/>
            <person name="Kohler A."/>
            <person name="Kuo A."/>
            <person name="Nagy L.G."/>
            <person name="Floudas D."/>
            <person name="Copeland A."/>
            <person name="Barry K.W."/>
            <person name="Cichocki N."/>
            <person name="Veneault-Fourrey C."/>
            <person name="LaButti K."/>
            <person name="Lindquist E.A."/>
            <person name="Lipzen A."/>
            <person name="Lundell T."/>
            <person name="Morin E."/>
            <person name="Murat C."/>
            <person name="Riley R."/>
            <person name="Ohm R."/>
            <person name="Sun H."/>
            <person name="Tunlid A."/>
            <person name="Henrissat B."/>
            <person name="Grigoriev I.V."/>
            <person name="Hibbett D.S."/>
            <person name="Martin F."/>
        </authorList>
    </citation>
    <scope>NUCLEOTIDE SEQUENCE [LARGE SCALE GENOMIC DNA]</scope>
    <source>
        <strain evidence="5">Marx 270</strain>
    </source>
</reference>
<reference evidence="4 5" key="1">
    <citation type="submission" date="2014-04" db="EMBL/GenBank/DDBJ databases">
        <authorList>
            <consortium name="DOE Joint Genome Institute"/>
            <person name="Kuo A."/>
            <person name="Kohler A."/>
            <person name="Costa M.D."/>
            <person name="Nagy L.G."/>
            <person name="Floudas D."/>
            <person name="Copeland A."/>
            <person name="Barry K.W."/>
            <person name="Cichocki N."/>
            <person name="Veneault-Fourrey C."/>
            <person name="LaButti K."/>
            <person name="Lindquist E.A."/>
            <person name="Lipzen A."/>
            <person name="Lundell T."/>
            <person name="Morin E."/>
            <person name="Murat C."/>
            <person name="Sun H."/>
            <person name="Tunlid A."/>
            <person name="Henrissat B."/>
            <person name="Grigoriev I.V."/>
            <person name="Hibbett D.S."/>
            <person name="Martin F."/>
            <person name="Nordberg H.P."/>
            <person name="Cantor M.N."/>
            <person name="Hua S.X."/>
        </authorList>
    </citation>
    <scope>NUCLEOTIDE SEQUENCE [LARGE SCALE GENOMIC DNA]</scope>
    <source>
        <strain evidence="4 5">Marx 270</strain>
    </source>
</reference>
<organism evidence="4 5">
    <name type="scientific">Pisolithus tinctorius Marx 270</name>
    <dbReference type="NCBI Taxonomy" id="870435"/>
    <lineage>
        <taxon>Eukaryota</taxon>
        <taxon>Fungi</taxon>
        <taxon>Dikarya</taxon>
        <taxon>Basidiomycota</taxon>
        <taxon>Agaricomycotina</taxon>
        <taxon>Agaricomycetes</taxon>
        <taxon>Agaricomycetidae</taxon>
        <taxon>Boletales</taxon>
        <taxon>Sclerodermatineae</taxon>
        <taxon>Pisolithaceae</taxon>
        <taxon>Pisolithus</taxon>
    </lineage>
</organism>
<dbReference type="PRINTS" id="PR01574">
    <property type="entry name" value="TUBBYPROTEIN"/>
</dbReference>
<feature type="compositionally biased region" description="Pro residues" evidence="3">
    <location>
        <begin position="266"/>
        <end position="278"/>
    </location>
</feature>
<protein>
    <submittedName>
        <fullName evidence="4">Uncharacterized protein</fullName>
    </submittedName>
</protein>
<feature type="compositionally biased region" description="Basic and acidic residues" evidence="3">
    <location>
        <begin position="108"/>
        <end position="121"/>
    </location>
</feature>
<dbReference type="GO" id="GO:0005737">
    <property type="term" value="C:cytoplasm"/>
    <property type="evidence" value="ECO:0007669"/>
    <property type="project" value="UniProtKB-SubCell"/>
</dbReference>
<proteinExistence type="predicted"/>
<evidence type="ECO:0000256" key="1">
    <source>
        <dbReference type="ARBA" id="ARBA00004496"/>
    </source>
</evidence>
<evidence type="ECO:0000313" key="5">
    <source>
        <dbReference type="Proteomes" id="UP000054217"/>
    </source>
</evidence>
<feature type="region of interest" description="Disordered" evidence="3">
    <location>
        <begin position="98"/>
        <end position="180"/>
    </location>
</feature>